<organism evidence="1">
    <name type="scientific">Cuerna arida</name>
    <dbReference type="NCBI Taxonomy" id="1464854"/>
    <lineage>
        <taxon>Eukaryota</taxon>
        <taxon>Metazoa</taxon>
        <taxon>Ecdysozoa</taxon>
        <taxon>Arthropoda</taxon>
        <taxon>Hexapoda</taxon>
        <taxon>Insecta</taxon>
        <taxon>Pterygota</taxon>
        <taxon>Neoptera</taxon>
        <taxon>Paraneoptera</taxon>
        <taxon>Hemiptera</taxon>
        <taxon>Auchenorrhyncha</taxon>
        <taxon>Membracoidea</taxon>
        <taxon>Cicadellidae</taxon>
        <taxon>Cicadellinae</taxon>
        <taxon>Proconiini</taxon>
        <taxon>Cuerna</taxon>
    </lineage>
</organism>
<proteinExistence type="predicted"/>
<dbReference type="EMBL" id="GECZ01002232">
    <property type="protein sequence ID" value="JAS67537.1"/>
    <property type="molecule type" value="Transcribed_RNA"/>
</dbReference>
<dbReference type="InterPro" id="IPR032675">
    <property type="entry name" value="LRR_dom_sf"/>
</dbReference>
<sequence>QLMILILDNNPISVVECRSFLNAYNLRFIIAKNVSKFFDKIQKCDPINYPYLNIISTNNYRLINRCFYSKLISHINGTTIRLTKFKKISKFFYHPDVALPKNRAFIIIDKTELNETIKPIDYYSLKLYYDCNQSNFKVYKKPTFEPLRPQLNIEIHRNGKSTNGDVNFEQCFQEHFPDKTAIYCEYRNITNFNLNSWNSFQEIHSLYLRCNQITYLNSSITKAQRLVFLDLSFNPITMITANVFFNQFRSLQELHLFGISGPNVSEMLQYKYNKHIQVLKFGKNKIAYQNCDQNLEVDELFVIDTSFNSKTLSCNRPDSVVDVDVTTTDYNYNNYYN</sequence>
<protein>
    <submittedName>
        <fullName evidence="1">Uncharacterized protein</fullName>
    </submittedName>
</protein>
<reference evidence="1" key="1">
    <citation type="submission" date="2015-11" db="EMBL/GenBank/DDBJ databases">
        <title>De novo transcriptome assembly of four potential Pierce s Disease insect vectors from Arizona vineyards.</title>
        <authorList>
            <person name="Tassone E.E."/>
        </authorList>
    </citation>
    <scope>NUCLEOTIDE SEQUENCE</scope>
</reference>
<dbReference type="Gene3D" id="3.80.10.10">
    <property type="entry name" value="Ribonuclease Inhibitor"/>
    <property type="match status" value="1"/>
</dbReference>
<evidence type="ECO:0000313" key="1">
    <source>
        <dbReference type="EMBL" id="JAS67537.1"/>
    </source>
</evidence>
<name>A0A1B6GYQ2_9HEMI</name>
<dbReference type="SUPFAM" id="SSF52058">
    <property type="entry name" value="L domain-like"/>
    <property type="match status" value="1"/>
</dbReference>
<feature type="non-terminal residue" evidence="1">
    <location>
        <position position="1"/>
    </location>
</feature>
<dbReference type="AlphaFoldDB" id="A0A1B6GYQ2"/>
<accession>A0A1B6GYQ2</accession>
<feature type="non-terminal residue" evidence="1">
    <location>
        <position position="337"/>
    </location>
</feature>
<gene>
    <name evidence="1" type="ORF">g.762</name>
</gene>